<reference evidence="2 3" key="1">
    <citation type="submission" date="2008-10" db="EMBL/GenBank/DDBJ databases">
        <title>Draft genome sequence of Bacteroides dorei (DSM 17855).</title>
        <authorList>
            <person name="Sudarsanam P."/>
            <person name="Ley R."/>
            <person name="Guruge J."/>
            <person name="Turnbaugh P.J."/>
            <person name="Mahowald M."/>
            <person name="Liep D."/>
            <person name="Gordon J."/>
        </authorList>
    </citation>
    <scope>NUCLEOTIDE SEQUENCE [LARGE SCALE GENOMIC DNA]</scope>
    <source>
        <strain evidence="2 3">DSM 17855</strain>
    </source>
</reference>
<evidence type="ECO:0000259" key="1">
    <source>
        <dbReference type="Pfam" id="PF12728"/>
    </source>
</evidence>
<feature type="domain" description="Helix-turn-helix" evidence="1">
    <location>
        <begin position="23"/>
        <end position="73"/>
    </location>
</feature>
<proteinExistence type="predicted"/>
<dbReference type="InterPro" id="IPR041657">
    <property type="entry name" value="HTH_17"/>
</dbReference>
<dbReference type="InterPro" id="IPR010093">
    <property type="entry name" value="SinI_DNA-bd"/>
</dbReference>
<dbReference type="AlphaFoldDB" id="B6W2D2"/>
<dbReference type="Proteomes" id="UP000004849">
    <property type="component" value="Unassembled WGS sequence"/>
</dbReference>
<reference evidence="2 3" key="2">
    <citation type="submission" date="2008-10" db="EMBL/GenBank/DDBJ databases">
        <authorList>
            <person name="Fulton L."/>
            <person name="Clifton S."/>
            <person name="Fulton B."/>
            <person name="Xu J."/>
            <person name="Minx P."/>
            <person name="Pepin K.H."/>
            <person name="Johnson M."/>
            <person name="Thiruvilangam P."/>
            <person name="Bhonagiri V."/>
            <person name="Nash W.E."/>
            <person name="Mardis E.R."/>
            <person name="Wilson R.K."/>
        </authorList>
    </citation>
    <scope>NUCLEOTIDE SEQUENCE [LARGE SCALE GENOMIC DNA]</scope>
    <source>
        <strain evidence="2 3">DSM 17855</strain>
    </source>
</reference>
<evidence type="ECO:0000313" key="3">
    <source>
        <dbReference type="Proteomes" id="UP000004849"/>
    </source>
</evidence>
<protein>
    <recommendedName>
        <fullName evidence="1">Helix-turn-helix domain-containing protein</fullName>
    </recommendedName>
</protein>
<dbReference type="NCBIfam" id="TIGR01764">
    <property type="entry name" value="excise"/>
    <property type="match status" value="1"/>
</dbReference>
<evidence type="ECO:0000313" key="2">
    <source>
        <dbReference type="EMBL" id="EEB23835.1"/>
    </source>
</evidence>
<name>B6W2D2_9BACT</name>
<dbReference type="HOGENOM" id="CLU_098938_0_0_10"/>
<accession>B6W2D2</accession>
<gene>
    <name evidence="2" type="ORF">BACDOR_03721</name>
</gene>
<sequence length="253" mass="28906">MSHYKIQIITVKMNTTTRIPIVLMSVEETAQAVSISVKTVRSLIRQGRLRAVNLGTRMTRIYLQDLLEIAKEQGYRVVLPSSLSLEGTTPKKAQRLKDAETGSANKLAKCRKTPKAGEIAPDGVSHDTHYTMAEVLSTFDIKYGRFYEVRNRYQLQSVHAWGTTCFKKEDVERVIGLYNEEQGKNISDDWYTCFDIMKLYGLGKTQVRRFAETHGVRIRKFKGGRANYYLKADWEAARKKAEKQSASTKAKRK</sequence>
<dbReference type="GO" id="GO:0003677">
    <property type="term" value="F:DNA binding"/>
    <property type="evidence" value="ECO:0007669"/>
    <property type="project" value="InterPro"/>
</dbReference>
<dbReference type="EMBL" id="ABWZ01000073">
    <property type="protein sequence ID" value="EEB23835.1"/>
    <property type="molecule type" value="Genomic_DNA"/>
</dbReference>
<dbReference type="Pfam" id="PF12728">
    <property type="entry name" value="HTH_17"/>
    <property type="match status" value="1"/>
</dbReference>
<organism evidence="2 3">
    <name type="scientific">Phocaeicola dorei DSM 17855</name>
    <dbReference type="NCBI Taxonomy" id="483217"/>
    <lineage>
        <taxon>Bacteria</taxon>
        <taxon>Pseudomonadati</taxon>
        <taxon>Bacteroidota</taxon>
        <taxon>Bacteroidia</taxon>
        <taxon>Bacteroidales</taxon>
        <taxon>Bacteroidaceae</taxon>
        <taxon>Phocaeicola</taxon>
    </lineage>
</organism>